<name>A0AAV4TIV8_CAEEX</name>
<evidence type="ECO:0000313" key="1">
    <source>
        <dbReference type="EMBL" id="GIY46558.1"/>
    </source>
</evidence>
<comment type="caution">
    <text evidence="1">The sequence shown here is derived from an EMBL/GenBank/DDBJ whole genome shotgun (WGS) entry which is preliminary data.</text>
</comment>
<evidence type="ECO:0000313" key="2">
    <source>
        <dbReference type="Proteomes" id="UP001054945"/>
    </source>
</evidence>
<organism evidence="1 2">
    <name type="scientific">Caerostris extrusa</name>
    <name type="common">Bark spider</name>
    <name type="synonym">Caerostris bankana</name>
    <dbReference type="NCBI Taxonomy" id="172846"/>
    <lineage>
        <taxon>Eukaryota</taxon>
        <taxon>Metazoa</taxon>
        <taxon>Ecdysozoa</taxon>
        <taxon>Arthropoda</taxon>
        <taxon>Chelicerata</taxon>
        <taxon>Arachnida</taxon>
        <taxon>Araneae</taxon>
        <taxon>Araneomorphae</taxon>
        <taxon>Entelegynae</taxon>
        <taxon>Araneoidea</taxon>
        <taxon>Araneidae</taxon>
        <taxon>Caerostris</taxon>
    </lineage>
</organism>
<accession>A0AAV4TIV8</accession>
<dbReference type="Proteomes" id="UP001054945">
    <property type="component" value="Unassembled WGS sequence"/>
</dbReference>
<dbReference type="EMBL" id="BPLR01011439">
    <property type="protein sequence ID" value="GIY46558.1"/>
    <property type="molecule type" value="Genomic_DNA"/>
</dbReference>
<dbReference type="AlphaFoldDB" id="A0AAV4TIV8"/>
<protein>
    <submittedName>
        <fullName evidence="1">Uncharacterized protein</fullName>
    </submittedName>
</protein>
<reference evidence="1 2" key="1">
    <citation type="submission" date="2021-06" db="EMBL/GenBank/DDBJ databases">
        <title>Caerostris extrusa draft genome.</title>
        <authorList>
            <person name="Kono N."/>
            <person name="Arakawa K."/>
        </authorList>
    </citation>
    <scope>NUCLEOTIDE SEQUENCE [LARGE SCALE GENOMIC DNA]</scope>
</reference>
<gene>
    <name evidence="1" type="ORF">CEXT_495711</name>
</gene>
<feature type="non-terminal residue" evidence="1">
    <location>
        <position position="1"/>
    </location>
</feature>
<keyword evidence="2" id="KW-1185">Reference proteome</keyword>
<sequence>LPERACVVSLANARLSKAPVTYLSPVSYLSPMPHLKAPVSYLSLMPYLKAPMKLGNKLLRPYGR</sequence>
<proteinExistence type="predicted"/>